<accession>A0A397A844</accession>
<organism evidence="1 2">
    <name type="scientific">Aphanomyces astaci</name>
    <name type="common">Crayfish plague agent</name>
    <dbReference type="NCBI Taxonomy" id="112090"/>
    <lineage>
        <taxon>Eukaryota</taxon>
        <taxon>Sar</taxon>
        <taxon>Stramenopiles</taxon>
        <taxon>Oomycota</taxon>
        <taxon>Saprolegniomycetes</taxon>
        <taxon>Saprolegniales</taxon>
        <taxon>Verrucalvaceae</taxon>
        <taxon>Aphanomyces</taxon>
    </lineage>
</organism>
<evidence type="ECO:0000313" key="2">
    <source>
        <dbReference type="Proteomes" id="UP000265427"/>
    </source>
</evidence>
<dbReference type="EMBL" id="QUSZ01007694">
    <property type="protein sequence ID" value="RHY01817.1"/>
    <property type="molecule type" value="Genomic_DNA"/>
</dbReference>
<sequence>MSVQGSGVGKAVMTAALVHKFHKAIGIEQLKRISKDAEQLKQGAYFISVSHILASPLFEVLRTLTVQMGWGNCT</sequence>
<reference evidence="1 2" key="1">
    <citation type="submission" date="2018-08" db="EMBL/GenBank/DDBJ databases">
        <title>Aphanomyces genome sequencing and annotation.</title>
        <authorList>
            <person name="Minardi D."/>
            <person name="Oidtmann B."/>
            <person name="Van Der Giezen M."/>
            <person name="Studholme D.J."/>
        </authorList>
    </citation>
    <scope>NUCLEOTIDE SEQUENCE [LARGE SCALE GENOMIC DNA]</scope>
    <source>
        <strain evidence="1 2">Kv</strain>
    </source>
</reference>
<feature type="non-terminal residue" evidence="1">
    <location>
        <position position="74"/>
    </location>
</feature>
<dbReference type="InterPro" id="IPR029063">
    <property type="entry name" value="SAM-dependent_MTases_sf"/>
</dbReference>
<proteinExistence type="predicted"/>
<evidence type="ECO:0000313" key="1">
    <source>
        <dbReference type="EMBL" id="RHY01817.1"/>
    </source>
</evidence>
<gene>
    <name evidence="1" type="ORF">DYB36_013651</name>
</gene>
<dbReference type="AlphaFoldDB" id="A0A397A844"/>
<dbReference type="Gene3D" id="3.40.50.150">
    <property type="entry name" value="Vaccinia Virus protein VP39"/>
    <property type="match status" value="1"/>
</dbReference>
<name>A0A397A844_APHAT</name>
<dbReference type="Proteomes" id="UP000265427">
    <property type="component" value="Unassembled WGS sequence"/>
</dbReference>
<comment type="caution">
    <text evidence="1">The sequence shown here is derived from an EMBL/GenBank/DDBJ whole genome shotgun (WGS) entry which is preliminary data.</text>
</comment>
<protein>
    <submittedName>
        <fullName evidence="1">Uncharacterized protein</fullName>
    </submittedName>
</protein>